<dbReference type="eggNOG" id="ENOG50338K9">
    <property type="taxonomic scope" value="Bacteria"/>
</dbReference>
<keyword evidence="1" id="KW-1133">Transmembrane helix</keyword>
<dbReference type="RefSeq" id="WP_007425843.1">
    <property type="nucleotide sequence ID" value="NZ_AMGO01000010.1"/>
</dbReference>
<dbReference type="EMBL" id="AMGO01000010">
    <property type="protein sequence ID" value="EKE45212.1"/>
    <property type="molecule type" value="Genomic_DNA"/>
</dbReference>
<gene>
    <name evidence="2" type="ORF">OCGS_0690</name>
</gene>
<feature type="transmembrane region" description="Helical" evidence="1">
    <location>
        <begin position="109"/>
        <end position="132"/>
    </location>
</feature>
<dbReference type="STRING" id="1231392.OCGS_0690"/>
<evidence type="ECO:0000256" key="1">
    <source>
        <dbReference type="SAM" id="Phobius"/>
    </source>
</evidence>
<organism evidence="2 3">
    <name type="scientific">Oceaniovalibus guishaninsula JLT2003</name>
    <dbReference type="NCBI Taxonomy" id="1231392"/>
    <lineage>
        <taxon>Bacteria</taxon>
        <taxon>Pseudomonadati</taxon>
        <taxon>Pseudomonadota</taxon>
        <taxon>Alphaproteobacteria</taxon>
        <taxon>Rhodobacterales</taxon>
        <taxon>Roseobacteraceae</taxon>
        <taxon>Oceaniovalibus</taxon>
    </lineage>
</organism>
<dbReference type="OrthoDB" id="5801787at2"/>
<reference evidence="2 3" key="1">
    <citation type="journal article" date="2012" name="J. Bacteriol.">
        <title>Draft Genome Sequence of Oceaniovalibus guishaninsula JLT2003T.</title>
        <authorList>
            <person name="Tang K."/>
            <person name="Liu K."/>
            <person name="Jiao N."/>
        </authorList>
    </citation>
    <scope>NUCLEOTIDE SEQUENCE [LARGE SCALE GENOMIC DNA]</scope>
    <source>
        <strain evidence="2 3">JLT2003</strain>
    </source>
</reference>
<proteinExistence type="predicted"/>
<evidence type="ECO:0000313" key="2">
    <source>
        <dbReference type="EMBL" id="EKE45212.1"/>
    </source>
</evidence>
<accession>K2HFG0</accession>
<comment type="caution">
    <text evidence="2">The sequence shown here is derived from an EMBL/GenBank/DDBJ whole genome shotgun (WGS) entry which is preliminary data.</text>
</comment>
<protein>
    <submittedName>
        <fullName evidence="2">Putative membrane protein</fullName>
    </submittedName>
</protein>
<feature type="transmembrane region" description="Helical" evidence="1">
    <location>
        <begin position="82"/>
        <end position="103"/>
    </location>
</feature>
<dbReference type="AlphaFoldDB" id="K2HFG0"/>
<keyword evidence="3" id="KW-1185">Reference proteome</keyword>
<feature type="transmembrane region" description="Helical" evidence="1">
    <location>
        <begin position="53"/>
        <end position="75"/>
    </location>
</feature>
<evidence type="ECO:0000313" key="3">
    <source>
        <dbReference type="Proteomes" id="UP000006765"/>
    </source>
</evidence>
<feature type="transmembrane region" description="Helical" evidence="1">
    <location>
        <begin position="12"/>
        <end position="33"/>
    </location>
</feature>
<dbReference type="Proteomes" id="UP000006765">
    <property type="component" value="Unassembled WGS sequence"/>
</dbReference>
<keyword evidence="1" id="KW-0472">Membrane</keyword>
<name>K2HFG0_9RHOB</name>
<sequence length="142" mass="15335">MRQPPWHFWPVVFLGGLWHLFGCFDYLVTQYGAGFWTGPLDAGERMFVETLPAWVEGAWGIAVWGGLLGIVLMAARAAFAPLLLAVSAIATVVLTVWMIAFSIPSLGAVAGQGGIAVMLGACVAAILLWLYARRMRRTGVID</sequence>
<keyword evidence="1" id="KW-0812">Transmembrane</keyword>